<dbReference type="InterPro" id="IPR004875">
    <property type="entry name" value="DDE_SF_endonuclease_dom"/>
</dbReference>
<sequence>DSITVQKVRNRYRLLLFDGHCSHINLIFLDFCISQKINPYSLSPHATHQLQPLDICISSSHKQHFKRYEYRVSKKNFYEIPMIARRAFFIPSNIQSRFRNPGLIPID</sequence>
<dbReference type="Pfam" id="PF03184">
    <property type="entry name" value="DDE_1"/>
    <property type="match status" value="1"/>
</dbReference>
<gene>
    <name evidence="2" type="ORF">C7212DRAFT_217366</name>
</gene>
<keyword evidence="3" id="KW-1185">Reference proteome</keyword>
<comment type="caution">
    <text evidence="2">The sequence shown here is derived from an EMBL/GenBank/DDBJ whole genome shotgun (WGS) entry which is preliminary data.</text>
</comment>
<accession>A0A317SFU1</accession>
<organism evidence="2 3">
    <name type="scientific">Tuber magnatum</name>
    <name type="common">white Piedmont truffle</name>
    <dbReference type="NCBI Taxonomy" id="42249"/>
    <lineage>
        <taxon>Eukaryota</taxon>
        <taxon>Fungi</taxon>
        <taxon>Dikarya</taxon>
        <taxon>Ascomycota</taxon>
        <taxon>Pezizomycotina</taxon>
        <taxon>Pezizomycetes</taxon>
        <taxon>Pezizales</taxon>
        <taxon>Tuberaceae</taxon>
        <taxon>Tuber</taxon>
    </lineage>
</organism>
<evidence type="ECO:0000313" key="2">
    <source>
        <dbReference type="EMBL" id="PWW73265.1"/>
    </source>
</evidence>
<evidence type="ECO:0000313" key="3">
    <source>
        <dbReference type="Proteomes" id="UP000246991"/>
    </source>
</evidence>
<reference evidence="2 3" key="1">
    <citation type="submission" date="2018-03" db="EMBL/GenBank/DDBJ databases">
        <title>Genomes of Pezizomycetes fungi and the evolution of truffles.</title>
        <authorList>
            <person name="Murat C."/>
            <person name="Payen T."/>
            <person name="Noel B."/>
            <person name="Kuo A."/>
            <person name="Martin F.M."/>
        </authorList>
    </citation>
    <scope>NUCLEOTIDE SEQUENCE [LARGE SCALE GENOMIC DNA]</scope>
    <source>
        <strain evidence="2">091103-1</strain>
    </source>
</reference>
<dbReference type="AlphaFoldDB" id="A0A317SFU1"/>
<dbReference type="Proteomes" id="UP000246991">
    <property type="component" value="Unassembled WGS sequence"/>
</dbReference>
<proteinExistence type="predicted"/>
<dbReference type="OrthoDB" id="5425161at2759"/>
<dbReference type="EMBL" id="PYWC01000083">
    <property type="protein sequence ID" value="PWW73265.1"/>
    <property type="molecule type" value="Genomic_DNA"/>
</dbReference>
<evidence type="ECO:0000259" key="1">
    <source>
        <dbReference type="Pfam" id="PF03184"/>
    </source>
</evidence>
<dbReference type="STRING" id="42249.A0A317SFU1"/>
<feature type="domain" description="DDE-1" evidence="1">
    <location>
        <begin position="5"/>
        <end position="71"/>
    </location>
</feature>
<name>A0A317SFU1_9PEZI</name>
<dbReference type="GO" id="GO:0003676">
    <property type="term" value="F:nucleic acid binding"/>
    <property type="evidence" value="ECO:0007669"/>
    <property type="project" value="InterPro"/>
</dbReference>
<feature type="non-terminal residue" evidence="2">
    <location>
        <position position="1"/>
    </location>
</feature>
<protein>
    <recommendedName>
        <fullName evidence="1">DDE-1 domain-containing protein</fullName>
    </recommendedName>
</protein>